<dbReference type="GO" id="GO:0009986">
    <property type="term" value="C:cell surface"/>
    <property type="evidence" value="ECO:0007669"/>
    <property type="project" value="TreeGrafter"/>
</dbReference>
<evidence type="ECO:0000256" key="4">
    <source>
        <dbReference type="ARBA" id="ARBA00022729"/>
    </source>
</evidence>
<feature type="transmembrane region" description="Helical" evidence="7">
    <location>
        <begin position="379"/>
        <end position="401"/>
    </location>
</feature>
<dbReference type="InterPro" id="IPR051648">
    <property type="entry name" value="CWI-Assembly_Regulator"/>
</dbReference>
<dbReference type="Proteomes" id="UP000799441">
    <property type="component" value="Unassembled WGS sequence"/>
</dbReference>
<dbReference type="EMBL" id="MU003796">
    <property type="protein sequence ID" value="KAF2720768.1"/>
    <property type="molecule type" value="Genomic_DNA"/>
</dbReference>
<reference evidence="8" key="1">
    <citation type="journal article" date="2020" name="Stud. Mycol.">
        <title>101 Dothideomycetes genomes: a test case for predicting lifestyles and emergence of pathogens.</title>
        <authorList>
            <person name="Haridas S."/>
            <person name="Albert R."/>
            <person name="Binder M."/>
            <person name="Bloem J."/>
            <person name="Labutti K."/>
            <person name="Salamov A."/>
            <person name="Andreopoulos B."/>
            <person name="Baker S."/>
            <person name="Barry K."/>
            <person name="Bills G."/>
            <person name="Bluhm B."/>
            <person name="Cannon C."/>
            <person name="Castanera R."/>
            <person name="Culley D."/>
            <person name="Daum C."/>
            <person name="Ezra D."/>
            <person name="Gonzalez J."/>
            <person name="Henrissat B."/>
            <person name="Kuo A."/>
            <person name="Liang C."/>
            <person name="Lipzen A."/>
            <person name="Lutzoni F."/>
            <person name="Magnuson J."/>
            <person name="Mondo S."/>
            <person name="Nolan M."/>
            <person name="Ohm R."/>
            <person name="Pangilinan J."/>
            <person name="Park H.-J."/>
            <person name="Ramirez L."/>
            <person name="Alfaro M."/>
            <person name="Sun H."/>
            <person name="Tritt A."/>
            <person name="Yoshinaga Y."/>
            <person name="Zwiers L.-H."/>
            <person name="Turgeon B."/>
            <person name="Goodwin S."/>
            <person name="Spatafora J."/>
            <person name="Crous P."/>
            <person name="Grigoriev I."/>
        </authorList>
    </citation>
    <scope>NUCLEOTIDE SEQUENCE</scope>
    <source>
        <strain evidence="8">CBS 116435</strain>
    </source>
</reference>
<feature type="region of interest" description="Disordered" evidence="6">
    <location>
        <begin position="350"/>
        <end position="371"/>
    </location>
</feature>
<evidence type="ECO:0000313" key="8">
    <source>
        <dbReference type="EMBL" id="KAF2720768.1"/>
    </source>
</evidence>
<dbReference type="PANTHER" id="PTHR31018">
    <property type="entry name" value="SPORULATION-SPECIFIC PROTEIN-RELATED"/>
    <property type="match status" value="1"/>
</dbReference>
<protein>
    <recommendedName>
        <fullName evidence="10">GPI-anchored cell wall organization protein Ecm33</fullName>
    </recommendedName>
</protein>
<feature type="compositionally biased region" description="Gly residues" evidence="6">
    <location>
        <begin position="354"/>
        <end position="364"/>
    </location>
</feature>
<evidence type="ECO:0000313" key="9">
    <source>
        <dbReference type="Proteomes" id="UP000799441"/>
    </source>
</evidence>
<proteinExistence type="predicted"/>
<evidence type="ECO:0008006" key="10">
    <source>
        <dbReference type="Google" id="ProtNLM"/>
    </source>
</evidence>
<evidence type="ECO:0000256" key="3">
    <source>
        <dbReference type="ARBA" id="ARBA00022525"/>
    </source>
</evidence>
<keyword evidence="7" id="KW-1133">Transmembrane helix</keyword>
<dbReference type="AlphaFoldDB" id="A0A9P4Q552"/>
<gene>
    <name evidence="8" type="ORF">K431DRAFT_346872</name>
</gene>
<evidence type="ECO:0000256" key="2">
    <source>
        <dbReference type="ARBA" id="ARBA00022512"/>
    </source>
</evidence>
<dbReference type="GO" id="GO:0005886">
    <property type="term" value="C:plasma membrane"/>
    <property type="evidence" value="ECO:0007669"/>
    <property type="project" value="TreeGrafter"/>
</dbReference>
<comment type="caution">
    <text evidence="8">The sequence shown here is derived from an EMBL/GenBank/DDBJ whole genome shotgun (WGS) entry which is preliminary data.</text>
</comment>
<dbReference type="SUPFAM" id="SSF52058">
    <property type="entry name" value="L domain-like"/>
    <property type="match status" value="2"/>
</dbReference>
<evidence type="ECO:0000256" key="1">
    <source>
        <dbReference type="ARBA" id="ARBA00004191"/>
    </source>
</evidence>
<sequence length="402" mass="41187">MSMKYIVPALAVAGRVAAQSSCSAATTTIQNAGDASAIAANCRTFSGDIAIATGTTDEIDLSGQLQEIHGSLIANNVTGISSISSSSLQTITDSFELNGLTLLSTLNFPVLTAVDSINWEALPALEGLSFTNAVQEATTVNIQNTDMNTLDGINLQVVDTLILVNNPFLSKVDMQLGNVSTGITVESNGRDLEVSFPNMIWANNITIRNASQVSIPSLASVNGSVGFYSCSFDSLAAPNLTRVGGGLSLISNEGLSNISFPELTTVNGALNVANNTDLGDISFPELQKVQGAVDFQGNFSSVELPKINLVQGAFNVKSSSDISDDCSHFSSIKGSNNVIRGKYFCKGSTSQNNGGSGTSSGGGSSSESGGSSAATSGNFAASVMVPTAGSLLGVVAAIFGIF</sequence>
<dbReference type="Pfam" id="PF12454">
    <property type="entry name" value="Ecm33"/>
    <property type="match status" value="1"/>
</dbReference>
<keyword evidence="3" id="KW-0964">Secreted</keyword>
<accession>A0A9P4Q552</accession>
<keyword evidence="7" id="KW-0472">Membrane</keyword>
<dbReference type="GO" id="GO:0031505">
    <property type="term" value="P:fungal-type cell wall organization"/>
    <property type="evidence" value="ECO:0007669"/>
    <property type="project" value="TreeGrafter"/>
</dbReference>
<name>A0A9P4Q552_9PEZI</name>
<evidence type="ECO:0000256" key="7">
    <source>
        <dbReference type="SAM" id="Phobius"/>
    </source>
</evidence>
<dbReference type="OrthoDB" id="536881at2759"/>
<dbReference type="InterPro" id="IPR036941">
    <property type="entry name" value="Rcpt_L-dom_sf"/>
</dbReference>
<keyword evidence="5" id="KW-0325">Glycoprotein</keyword>
<organism evidence="8 9">
    <name type="scientific">Polychaeton citri CBS 116435</name>
    <dbReference type="NCBI Taxonomy" id="1314669"/>
    <lineage>
        <taxon>Eukaryota</taxon>
        <taxon>Fungi</taxon>
        <taxon>Dikarya</taxon>
        <taxon>Ascomycota</taxon>
        <taxon>Pezizomycotina</taxon>
        <taxon>Dothideomycetes</taxon>
        <taxon>Dothideomycetidae</taxon>
        <taxon>Capnodiales</taxon>
        <taxon>Capnodiaceae</taxon>
        <taxon>Polychaeton</taxon>
    </lineage>
</organism>
<keyword evidence="2" id="KW-0134">Cell wall</keyword>
<dbReference type="GO" id="GO:0009277">
    <property type="term" value="C:fungal-type cell wall"/>
    <property type="evidence" value="ECO:0007669"/>
    <property type="project" value="TreeGrafter"/>
</dbReference>
<comment type="subcellular location">
    <subcellularLocation>
        <location evidence="1">Secreted</location>
        <location evidence="1">Cell wall</location>
    </subcellularLocation>
</comment>
<keyword evidence="4" id="KW-0732">Signal</keyword>
<evidence type="ECO:0000256" key="5">
    <source>
        <dbReference type="ARBA" id="ARBA00023180"/>
    </source>
</evidence>
<evidence type="ECO:0000256" key="6">
    <source>
        <dbReference type="SAM" id="MobiDB-lite"/>
    </source>
</evidence>
<keyword evidence="9" id="KW-1185">Reference proteome</keyword>
<keyword evidence="7" id="KW-0812">Transmembrane</keyword>
<dbReference type="Gene3D" id="3.80.20.20">
    <property type="entry name" value="Receptor L-domain"/>
    <property type="match status" value="2"/>
</dbReference>
<dbReference type="PANTHER" id="PTHR31018:SF3">
    <property type="entry name" value="RECEPTOR PROTEIN-TYROSINE KINASE"/>
    <property type="match status" value="1"/>
</dbReference>